<proteinExistence type="predicted"/>
<evidence type="ECO:0000313" key="3">
    <source>
        <dbReference type="Proteomes" id="UP000635477"/>
    </source>
</evidence>
<dbReference type="Proteomes" id="UP000635477">
    <property type="component" value="Unassembled WGS sequence"/>
</dbReference>
<protein>
    <submittedName>
        <fullName evidence="2">Uncharacterized protein</fullName>
    </submittedName>
</protein>
<evidence type="ECO:0000313" key="2">
    <source>
        <dbReference type="EMBL" id="KAF4981651.1"/>
    </source>
</evidence>
<comment type="caution">
    <text evidence="2">The sequence shown here is derived from an EMBL/GenBank/DDBJ whole genome shotgun (WGS) entry which is preliminary data.</text>
</comment>
<dbReference type="AlphaFoldDB" id="A0A8H4UQF9"/>
<feature type="region of interest" description="Disordered" evidence="1">
    <location>
        <begin position="1"/>
        <end position="38"/>
    </location>
</feature>
<keyword evidence="3" id="KW-1185">Reference proteome</keyword>
<dbReference type="EMBL" id="JABEYC010000156">
    <property type="protein sequence ID" value="KAF4981651.1"/>
    <property type="molecule type" value="Genomic_DNA"/>
</dbReference>
<gene>
    <name evidence="2" type="ORF">FZEAL_2591</name>
</gene>
<name>A0A8H4UQF9_9HYPO</name>
<organism evidence="2 3">
    <name type="scientific">Fusarium zealandicum</name>
    <dbReference type="NCBI Taxonomy" id="1053134"/>
    <lineage>
        <taxon>Eukaryota</taxon>
        <taxon>Fungi</taxon>
        <taxon>Dikarya</taxon>
        <taxon>Ascomycota</taxon>
        <taxon>Pezizomycotina</taxon>
        <taxon>Sordariomycetes</taxon>
        <taxon>Hypocreomycetidae</taxon>
        <taxon>Hypocreales</taxon>
        <taxon>Nectriaceae</taxon>
        <taxon>Fusarium</taxon>
        <taxon>Fusarium staphyleae species complex</taxon>
    </lineage>
</organism>
<feature type="compositionally biased region" description="Low complexity" evidence="1">
    <location>
        <begin position="16"/>
        <end position="26"/>
    </location>
</feature>
<reference evidence="2" key="1">
    <citation type="journal article" date="2020" name="BMC Genomics">
        <title>Correction to: Identification and distribution of gene clusters required for synthesis of sphingolipid metabolism inhibitors in diverse species of the filamentous fungus Fusarium.</title>
        <authorList>
            <person name="Kim H.S."/>
            <person name="Lohmar J.M."/>
            <person name="Busman M."/>
            <person name="Brown D.W."/>
            <person name="Naumann T.A."/>
            <person name="Divon H.H."/>
            <person name="Lysoe E."/>
            <person name="Uhlig S."/>
            <person name="Proctor R.H."/>
        </authorList>
    </citation>
    <scope>NUCLEOTIDE SEQUENCE</scope>
    <source>
        <strain evidence="2">NRRL 22465</strain>
    </source>
</reference>
<reference evidence="2" key="2">
    <citation type="submission" date="2020-05" db="EMBL/GenBank/DDBJ databases">
        <authorList>
            <person name="Kim H.-S."/>
            <person name="Proctor R.H."/>
            <person name="Brown D.W."/>
        </authorList>
    </citation>
    <scope>NUCLEOTIDE SEQUENCE</scope>
    <source>
        <strain evidence="2">NRRL 22465</strain>
    </source>
</reference>
<dbReference type="OrthoDB" id="4778315at2759"/>
<sequence>MNGTQSPESQKPPPANTNGNNSNSSSLAAKKRKKDGLKPIITMEGASPPSAIGGVARAVSTPTIQTLLRRPGTVSQRNLIGVDLALLRCHYEAAPTHNDGVKRFTSSLSRGVSTPAHGAVTIASHYRGQQRPVKQVETSVDACSLTGFPATVGRAFRRLEPCAWA</sequence>
<evidence type="ECO:0000256" key="1">
    <source>
        <dbReference type="SAM" id="MobiDB-lite"/>
    </source>
</evidence>
<accession>A0A8H4UQF9</accession>